<evidence type="ECO:0000313" key="3">
    <source>
        <dbReference type="Proteomes" id="UP000295192"/>
    </source>
</evidence>
<reference evidence="2 3" key="1">
    <citation type="journal article" date="2019" name="J. Hered.">
        <title>An Improved Genome Assembly for Drosophila navojoa, the Basal Species in the mojavensis Cluster.</title>
        <authorList>
            <person name="Vanderlinde T."/>
            <person name="Dupim E.G."/>
            <person name="Nazario-Yepiz N.O."/>
            <person name="Carvalho A.B."/>
        </authorList>
    </citation>
    <scope>NUCLEOTIDE SEQUENCE [LARGE SCALE GENOMIC DNA]</scope>
    <source>
        <strain evidence="2">Navoj_Jal97</strain>
        <tissue evidence="2">Whole organism</tissue>
    </source>
</reference>
<organism evidence="2 3">
    <name type="scientific">Drosophila navojoa</name>
    <name type="common">Fruit fly</name>
    <dbReference type="NCBI Taxonomy" id="7232"/>
    <lineage>
        <taxon>Eukaryota</taxon>
        <taxon>Metazoa</taxon>
        <taxon>Ecdysozoa</taxon>
        <taxon>Arthropoda</taxon>
        <taxon>Hexapoda</taxon>
        <taxon>Insecta</taxon>
        <taxon>Pterygota</taxon>
        <taxon>Neoptera</taxon>
        <taxon>Endopterygota</taxon>
        <taxon>Diptera</taxon>
        <taxon>Brachycera</taxon>
        <taxon>Muscomorpha</taxon>
        <taxon>Ephydroidea</taxon>
        <taxon>Drosophilidae</taxon>
        <taxon>Drosophila</taxon>
    </lineage>
</organism>
<feature type="domain" description="Peptidase S1" evidence="1">
    <location>
        <begin position="2"/>
        <end position="32"/>
    </location>
</feature>
<dbReference type="EMBL" id="LSRL02003910">
    <property type="protein sequence ID" value="TDG38399.1"/>
    <property type="molecule type" value="Genomic_DNA"/>
</dbReference>
<feature type="non-terminal residue" evidence="2">
    <location>
        <position position="1"/>
    </location>
</feature>
<dbReference type="GO" id="GO:0006508">
    <property type="term" value="P:proteolysis"/>
    <property type="evidence" value="ECO:0007669"/>
    <property type="project" value="InterPro"/>
</dbReference>
<sequence length="39" mass="4510">QLVGTVSWGYTPCASTKYPSVYTDVASFRDWIQRHINDF</sequence>
<protein>
    <recommendedName>
        <fullName evidence="1">Peptidase S1 domain-containing protein</fullName>
    </recommendedName>
</protein>
<dbReference type="InterPro" id="IPR009003">
    <property type="entry name" value="Peptidase_S1_PA"/>
</dbReference>
<dbReference type="Gene3D" id="2.40.10.10">
    <property type="entry name" value="Trypsin-like serine proteases"/>
    <property type="match status" value="1"/>
</dbReference>
<comment type="caution">
    <text evidence="2">The sequence shown here is derived from an EMBL/GenBank/DDBJ whole genome shotgun (WGS) entry which is preliminary data.</text>
</comment>
<dbReference type="InterPro" id="IPR001254">
    <property type="entry name" value="Trypsin_dom"/>
</dbReference>
<keyword evidence="3" id="KW-1185">Reference proteome</keyword>
<dbReference type="GO" id="GO:0004252">
    <property type="term" value="F:serine-type endopeptidase activity"/>
    <property type="evidence" value="ECO:0007669"/>
    <property type="project" value="InterPro"/>
</dbReference>
<proteinExistence type="predicted"/>
<dbReference type="Pfam" id="PF00089">
    <property type="entry name" value="Trypsin"/>
    <property type="match status" value="1"/>
</dbReference>
<dbReference type="InterPro" id="IPR043504">
    <property type="entry name" value="Peptidase_S1_PA_chymotrypsin"/>
</dbReference>
<name>A0A484ANK5_DRONA</name>
<accession>A0A484ANK5</accession>
<dbReference type="Proteomes" id="UP000295192">
    <property type="component" value="Unassembled WGS sequence"/>
</dbReference>
<evidence type="ECO:0000259" key="1">
    <source>
        <dbReference type="Pfam" id="PF00089"/>
    </source>
</evidence>
<dbReference type="SUPFAM" id="SSF50494">
    <property type="entry name" value="Trypsin-like serine proteases"/>
    <property type="match status" value="1"/>
</dbReference>
<gene>
    <name evidence="2" type="ORF">AWZ03_015179</name>
</gene>
<evidence type="ECO:0000313" key="2">
    <source>
        <dbReference type="EMBL" id="TDG38399.1"/>
    </source>
</evidence>
<dbReference type="AlphaFoldDB" id="A0A484ANK5"/>